<evidence type="ECO:0000256" key="4">
    <source>
        <dbReference type="ARBA" id="ARBA00022695"/>
    </source>
</evidence>
<dbReference type="InterPro" id="IPR003029">
    <property type="entry name" value="S1_domain"/>
</dbReference>
<dbReference type="Pfam" id="PF03725">
    <property type="entry name" value="RNase_PH_C"/>
    <property type="match status" value="1"/>
</dbReference>
<dbReference type="CDD" id="cd04472">
    <property type="entry name" value="S1_PNPase"/>
    <property type="match status" value="1"/>
</dbReference>
<dbReference type="InterPro" id="IPR015848">
    <property type="entry name" value="PNPase_PH_RNA-bd_bac/org-type"/>
</dbReference>
<evidence type="ECO:0000256" key="2">
    <source>
        <dbReference type="ARBA" id="ARBA00022490"/>
    </source>
</evidence>
<keyword evidence="6" id="KW-0460">Magnesium</keyword>
<dbReference type="PANTHER" id="PTHR11252:SF0">
    <property type="entry name" value="POLYRIBONUCLEOTIDE NUCLEOTIDYLTRANSFERASE 1, MITOCHONDRIAL"/>
    <property type="match status" value="1"/>
</dbReference>
<dbReference type="EMBL" id="JBHTOP010000005">
    <property type="protein sequence ID" value="MFD1671192.1"/>
    <property type="molecule type" value="Genomic_DNA"/>
</dbReference>
<comment type="caution">
    <text evidence="8">The sequence shown here is derived from an EMBL/GenBank/DDBJ whole genome shotgun (WGS) entry which is preliminary data.</text>
</comment>
<evidence type="ECO:0000313" key="9">
    <source>
        <dbReference type="Proteomes" id="UP001597267"/>
    </source>
</evidence>
<evidence type="ECO:0000259" key="7">
    <source>
        <dbReference type="PROSITE" id="PS50126"/>
    </source>
</evidence>
<feature type="domain" description="S1 motif" evidence="7">
    <location>
        <begin position="624"/>
        <end position="692"/>
    </location>
</feature>
<dbReference type="CDD" id="cd11363">
    <property type="entry name" value="RNase_PH_PNPase_1"/>
    <property type="match status" value="1"/>
</dbReference>
<dbReference type="Pfam" id="PF00013">
    <property type="entry name" value="KH_1"/>
    <property type="match status" value="1"/>
</dbReference>
<gene>
    <name evidence="6 8" type="primary">pnp</name>
    <name evidence="8" type="ORF">ACFQ5M_03665</name>
</gene>
<keyword evidence="9" id="KW-1185">Reference proteome</keyword>
<keyword evidence="5 6" id="KW-0694">RNA-binding</keyword>
<dbReference type="PROSITE" id="PS50126">
    <property type="entry name" value="S1"/>
    <property type="match status" value="1"/>
</dbReference>
<dbReference type="NCBIfam" id="TIGR03591">
    <property type="entry name" value="polynuc_phos"/>
    <property type="match status" value="1"/>
</dbReference>
<dbReference type="SUPFAM" id="SSF50249">
    <property type="entry name" value="Nucleic acid-binding proteins"/>
    <property type="match status" value="1"/>
</dbReference>
<keyword evidence="3 6" id="KW-0808">Transferase</keyword>
<keyword evidence="2 6" id="KW-0963">Cytoplasm</keyword>
<dbReference type="SMART" id="SM00316">
    <property type="entry name" value="S1"/>
    <property type="match status" value="1"/>
</dbReference>
<dbReference type="Gene3D" id="2.40.50.140">
    <property type="entry name" value="Nucleic acid-binding proteins"/>
    <property type="match status" value="1"/>
</dbReference>
<dbReference type="Proteomes" id="UP001597267">
    <property type="component" value="Unassembled WGS sequence"/>
</dbReference>
<dbReference type="CDD" id="cd11364">
    <property type="entry name" value="RNase_PH_PNPase_2"/>
    <property type="match status" value="1"/>
</dbReference>
<evidence type="ECO:0000256" key="5">
    <source>
        <dbReference type="ARBA" id="ARBA00022884"/>
    </source>
</evidence>
<dbReference type="InterPro" id="IPR036345">
    <property type="entry name" value="ExoRNase_PH_dom2_sf"/>
</dbReference>
<dbReference type="Pfam" id="PF00575">
    <property type="entry name" value="S1"/>
    <property type="match status" value="1"/>
</dbReference>
<dbReference type="SMART" id="SM00322">
    <property type="entry name" value="KH"/>
    <property type="match status" value="1"/>
</dbReference>
<feature type="binding site" evidence="6">
    <location>
        <position position="488"/>
    </location>
    <ligand>
        <name>Mg(2+)</name>
        <dbReference type="ChEBI" id="CHEBI:18420"/>
    </ligand>
</feature>
<dbReference type="InterPro" id="IPR020568">
    <property type="entry name" value="Ribosomal_Su5_D2-typ_SF"/>
</dbReference>
<sequence length="700" mass="75643">MDQTKKTFKLLFGDQPVTVEIGELAQQANGSALVRYGETVVLSTVVMDTTLVERDFFPLTIQYEEKMYAVGKIPGGFIKREGKPSEHATLTARLIDRPLRPLFPEGFNNDVQVVNTVLSVDPDASPELAALLGSSIALGISDIPFDGPVTGVKVGLVDGNFVLNPTVTELEDSEMDLTIAGTPESINMVESSAKEVGESEMVAALLFGFEAIQKIGNAQREIIAAVGQPKIDFEPPKTDEKLQQEVTDLYEDALKTAVKNPKKQERDENIAAVKALAQEHFAIEFQDEPKQLKAVAQFLDDLEKEIVRKMIVEEKIRPDGRQLDEVRPLSAQVGLLPRVHGSGLFSRGETQVLSALTLAPLGEAQTVDGLGVEEQKRFLHQYNFPPYSVGETGRYGAPGRREIGHGALGEKALRYVIPSEADFPYTIRLVAEVLGSNGSSSQASICAGTLALMDGGVPIKAPVAGIAMGLVQMADQKVILTDIQGIEDHLGDMDFKVAGTANGITALQMDIKTDSVAKSLFEAILAQAKKARLQILDVIQRTIPTPNPTLSPYAPKITTLQIDPDQIRTVIGKGGETINKIIAETDVKIDIAQDGRVDIASTDQAGIDAAVKIIKNLTLKIEVGAVYLGKVVRIESFGAFVQLPNGKDALVHISQLSPHRVEKVSDEVSMGDEILVKVTKIDERGRINASRKALLDDPVA</sequence>
<dbReference type="InterPro" id="IPR012162">
    <property type="entry name" value="PNPase"/>
</dbReference>
<dbReference type="InterPro" id="IPR004088">
    <property type="entry name" value="KH_dom_type_1"/>
</dbReference>
<dbReference type="Pfam" id="PF01138">
    <property type="entry name" value="RNase_PH"/>
    <property type="match status" value="2"/>
</dbReference>
<dbReference type="PIRSF" id="PIRSF005499">
    <property type="entry name" value="PNPase"/>
    <property type="match status" value="1"/>
</dbReference>
<comment type="cofactor">
    <cofactor evidence="6">
        <name>Mg(2+)</name>
        <dbReference type="ChEBI" id="CHEBI:18420"/>
    </cofactor>
</comment>
<evidence type="ECO:0000256" key="3">
    <source>
        <dbReference type="ARBA" id="ARBA00022679"/>
    </source>
</evidence>
<dbReference type="InterPro" id="IPR001247">
    <property type="entry name" value="ExoRNase_PH_dom1"/>
</dbReference>
<dbReference type="NCBIfam" id="NF008805">
    <property type="entry name" value="PRK11824.1"/>
    <property type="match status" value="1"/>
</dbReference>
<keyword evidence="4 6" id="KW-0548">Nucleotidyltransferase</keyword>
<dbReference type="CDD" id="cd02393">
    <property type="entry name" value="KH-I_PNPase"/>
    <property type="match status" value="1"/>
</dbReference>
<evidence type="ECO:0000313" key="8">
    <source>
        <dbReference type="EMBL" id="MFD1671192.1"/>
    </source>
</evidence>
<comment type="similarity">
    <text evidence="1 6">Belongs to the polyribonucleotide nucleotidyltransferase family.</text>
</comment>
<dbReference type="SUPFAM" id="SSF55666">
    <property type="entry name" value="Ribonuclease PH domain 2-like"/>
    <property type="match status" value="2"/>
</dbReference>
<dbReference type="SUPFAM" id="SSF54791">
    <property type="entry name" value="Eukaryotic type KH-domain (KH-domain type I)"/>
    <property type="match status" value="1"/>
</dbReference>
<reference evidence="9" key="1">
    <citation type="journal article" date="2019" name="Int. J. Syst. Evol. Microbiol.">
        <title>The Global Catalogue of Microorganisms (GCM) 10K type strain sequencing project: providing services to taxonomists for standard genome sequencing and annotation.</title>
        <authorList>
            <consortium name="The Broad Institute Genomics Platform"/>
            <consortium name="The Broad Institute Genome Sequencing Center for Infectious Disease"/>
            <person name="Wu L."/>
            <person name="Ma J."/>
        </authorList>
    </citation>
    <scope>NUCLEOTIDE SEQUENCE [LARGE SCALE GENOMIC DNA]</scope>
    <source>
        <strain evidence="9">CCM 8896</strain>
    </source>
</reference>
<protein>
    <recommendedName>
        <fullName evidence="6">Polyribonucleotide nucleotidyltransferase</fullName>
        <ecNumber evidence="6">2.7.7.8</ecNumber>
    </recommendedName>
    <alternativeName>
        <fullName evidence="6">Polynucleotide phosphorylase</fullName>
        <shortName evidence="6">PNPase</shortName>
    </alternativeName>
</protein>
<dbReference type="InterPro" id="IPR004087">
    <property type="entry name" value="KH_dom"/>
</dbReference>
<dbReference type="InterPro" id="IPR015847">
    <property type="entry name" value="ExoRNase_PH_dom2"/>
</dbReference>
<comment type="subcellular location">
    <subcellularLocation>
        <location evidence="6">Cytoplasm</location>
    </subcellularLocation>
</comment>
<organism evidence="8 9">
    <name type="scientific">Agrilactobacillus yilanensis</name>
    <dbReference type="NCBI Taxonomy" id="2485997"/>
    <lineage>
        <taxon>Bacteria</taxon>
        <taxon>Bacillati</taxon>
        <taxon>Bacillota</taxon>
        <taxon>Bacilli</taxon>
        <taxon>Lactobacillales</taxon>
        <taxon>Lactobacillaceae</taxon>
        <taxon>Agrilactobacillus</taxon>
    </lineage>
</organism>
<proteinExistence type="inferred from homology"/>
<dbReference type="InterPro" id="IPR036612">
    <property type="entry name" value="KH_dom_type_1_sf"/>
</dbReference>
<name>A0ABW4J4P3_9LACO</name>
<comment type="function">
    <text evidence="6">Involved in mRNA degradation. Catalyzes the phosphorolysis of single-stranded polyribonucleotides processively in the 3'- to 5'-direction.</text>
</comment>
<dbReference type="PROSITE" id="PS50084">
    <property type="entry name" value="KH_TYPE_1"/>
    <property type="match status" value="1"/>
</dbReference>
<dbReference type="InterPro" id="IPR012340">
    <property type="entry name" value="NA-bd_OB-fold"/>
</dbReference>
<dbReference type="InterPro" id="IPR027408">
    <property type="entry name" value="PNPase/RNase_PH_dom_sf"/>
</dbReference>
<evidence type="ECO:0000256" key="1">
    <source>
        <dbReference type="ARBA" id="ARBA00007404"/>
    </source>
</evidence>
<accession>A0ABW4J4P3</accession>
<keyword evidence="6" id="KW-0479">Metal-binding</keyword>
<dbReference type="Gene3D" id="3.30.1370.10">
    <property type="entry name" value="K Homology domain, type 1"/>
    <property type="match status" value="1"/>
</dbReference>
<dbReference type="RefSeq" id="WP_125714129.1">
    <property type="nucleotide sequence ID" value="NZ_JBHTOP010000005.1"/>
</dbReference>
<dbReference type="Pfam" id="PF03726">
    <property type="entry name" value="PNPase"/>
    <property type="match status" value="1"/>
</dbReference>
<dbReference type="PANTHER" id="PTHR11252">
    <property type="entry name" value="POLYRIBONUCLEOTIDE NUCLEOTIDYLTRANSFERASE"/>
    <property type="match status" value="1"/>
</dbReference>
<feature type="binding site" evidence="6">
    <location>
        <position position="494"/>
    </location>
    <ligand>
        <name>Mg(2+)</name>
        <dbReference type="ChEBI" id="CHEBI:18420"/>
    </ligand>
</feature>
<dbReference type="GO" id="GO:0004654">
    <property type="term" value="F:polyribonucleotide nucleotidyltransferase activity"/>
    <property type="evidence" value="ECO:0007669"/>
    <property type="project" value="UniProtKB-EC"/>
</dbReference>
<dbReference type="EC" id="2.7.7.8" evidence="6"/>
<dbReference type="Gene3D" id="3.30.230.70">
    <property type="entry name" value="GHMP Kinase, N-terminal domain"/>
    <property type="match status" value="2"/>
</dbReference>
<comment type="catalytic activity">
    <reaction evidence="6">
        <text>RNA(n+1) + phosphate = RNA(n) + a ribonucleoside 5'-diphosphate</text>
        <dbReference type="Rhea" id="RHEA:22096"/>
        <dbReference type="Rhea" id="RHEA-COMP:14527"/>
        <dbReference type="Rhea" id="RHEA-COMP:17342"/>
        <dbReference type="ChEBI" id="CHEBI:43474"/>
        <dbReference type="ChEBI" id="CHEBI:57930"/>
        <dbReference type="ChEBI" id="CHEBI:140395"/>
        <dbReference type="EC" id="2.7.7.8"/>
    </reaction>
</comment>
<dbReference type="SUPFAM" id="SSF54211">
    <property type="entry name" value="Ribosomal protein S5 domain 2-like"/>
    <property type="match status" value="2"/>
</dbReference>
<dbReference type="HAMAP" id="MF_01595">
    <property type="entry name" value="PNPase"/>
    <property type="match status" value="1"/>
</dbReference>
<evidence type="ECO:0000256" key="6">
    <source>
        <dbReference type="HAMAP-Rule" id="MF_01595"/>
    </source>
</evidence>